<dbReference type="GeneID" id="26795797"/>
<evidence type="ECO:0000313" key="2">
    <source>
        <dbReference type="Proteomes" id="UP000203782"/>
    </source>
</evidence>
<dbReference type="EMBL" id="KR604693">
    <property type="protein sequence ID" value="AKN21167.1"/>
    <property type="molecule type" value="Genomic_DNA"/>
</dbReference>
<organism evidence="1 2">
    <name type="scientific">Pectobacterium phage Peat1</name>
    <dbReference type="NCBI Taxonomy" id="1654601"/>
    <lineage>
        <taxon>Viruses</taxon>
        <taxon>Duplodnaviria</taxon>
        <taxon>Heunggongvirae</taxon>
        <taxon>Uroviricota</taxon>
        <taxon>Caudoviricetes</taxon>
        <taxon>Autographivirales</taxon>
        <taxon>Autoscriptoviridae</taxon>
        <taxon>Corkvirinae</taxon>
        <taxon>Phimunavirus</taxon>
        <taxon>Phimunavirus peat1</taxon>
    </lineage>
</organism>
<accession>A0A0H3YJ56</accession>
<dbReference type="OrthoDB" id="11480at10239"/>
<dbReference type="Proteomes" id="UP000203782">
    <property type="component" value="Segment"/>
</dbReference>
<sequence>MVNFKVGDSVKQVSGWRPSVGLPAGEVGIVSVLRGIDFVEIEGYGDWLHATENLELVTLDDELPPAPESVQYREEDSAVGTFGHLLVQPSIEGPSLYIEVYAEQYSSGKSAYTGIRIEPDAALQLCHDLRRMAMNIKKKGKHNV</sequence>
<dbReference type="RefSeq" id="YP_009224641.1">
    <property type="nucleotide sequence ID" value="NC_029081.1"/>
</dbReference>
<evidence type="ECO:0000313" key="1">
    <source>
        <dbReference type="EMBL" id="AKN21167.1"/>
    </source>
</evidence>
<dbReference type="KEGG" id="vg:26795797"/>
<protein>
    <submittedName>
        <fullName evidence="1">Uncharacterized protein</fullName>
    </submittedName>
</protein>
<proteinExistence type="predicted"/>
<name>A0A0H3YJ56_9CAUD</name>
<keyword evidence="2" id="KW-1185">Reference proteome</keyword>
<reference evidence="1 2" key="1">
    <citation type="journal article" date="2015" name="Genome Announc.">
        <title>Complete Genome Sequence of Phytopathogenic Pectobacterium atrosepticum Bacteriophage Peat1.</title>
        <authorList>
            <person name="Kalischuk M."/>
            <person name="Hachey J."/>
            <person name="Kawchuk L."/>
        </authorList>
    </citation>
    <scope>NUCLEOTIDE SEQUENCE [LARGE SCALE GENOMIC DNA]</scope>
</reference>